<keyword evidence="2" id="KW-1185">Reference proteome</keyword>
<gene>
    <name evidence="1" type="ORF">MM35RIKEN_08160</name>
</gene>
<dbReference type="Gene3D" id="3.40.50.10170">
    <property type="match status" value="1"/>
</dbReference>
<evidence type="ECO:0000313" key="1">
    <source>
        <dbReference type="EMBL" id="BCK78624.1"/>
    </source>
</evidence>
<dbReference type="Pfam" id="PF02645">
    <property type="entry name" value="DegV"/>
    <property type="match status" value="1"/>
</dbReference>
<dbReference type="RefSeq" id="WP_212819539.1">
    <property type="nucleotide sequence ID" value="NZ_AP023415.1"/>
</dbReference>
<proteinExistence type="predicted"/>
<dbReference type="AlphaFoldDB" id="A0A810PS00"/>
<dbReference type="EMBL" id="AP023415">
    <property type="protein sequence ID" value="BCK78624.1"/>
    <property type="molecule type" value="Genomic_DNA"/>
</dbReference>
<name>A0A810PS00_9FIRM</name>
<evidence type="ECO:0008006" key="3">
    <source>
        <dbReference type="Google" id="ProtNLM"/>
    </source>
</evidence>
<reference evidence="1" key="1">
    <citation type="submission" date="2020-09" db="EMBL/GenBank/DDBJ databases">
        <title>New species isolated from human feces.</title>
        <authorList>
            <person name="Kitahara M."/>
            <person name="Shigeno Y."/>
            <person name="Shime M."/>
            <person name="Matsumoto Y."/>
            <person name="Nakamura S."/>
            <person name="Motooka D."/>
            <person name="Fukuoka S."/>
            <person name="Nishikawa H."/>
            <person name="Benno Y."/>
        </authorList>
    </citation>
    <scope>NUCLEOTIDE SEQUENCE</scope>
    <source>
        <strain evidence="1">MM35</strain>
    </source>
</reference>
<protein>
    <recommendedName>
        <fullName evidence="3">DegV family protein</fullName>
    </recommendedName>
</protein>
<dbReference type="InterPro" id="IPR003797">
    <property type="entry name" value="DegV"/>
</dbReference>
<dbReference type="KEGG" id="vfa:MM35RIKEN_08160"/>
<dbReference type="PROSITE" id="PS51482">
    <property type="entry name" value="DEGV"/>
    <property type="match status" value="1"/>
</dbReference>
<dbReference type="Proteomes" id="UP000681343">
    <property type="component" value="Chromosome"/>
</dbReference>
<organism evidence="1 2">
    <name type="scientific">Vescimonas fastidiosa</name>
    <dbReference type="NCBI Taxonomy" id="2714353"/>
    <lineage>
        <taxon>Bacteria</taxon>
        <taxon>Bacillati</taxon>
        <taxon>Bacillota</taxon>
        <taxon>Clostridia</taxon>
        <taxon>Eubacteriales</taxon>
        <taxon>Oscillospiraceae</taxon>
        <taxon>Vescimonas</taxon>
    </lineage>
</organism>
<evidence type="ECO:0000313" key="2">
    <source>
        <dbReference type="Proteomes" id="UP000681343"/>
    </source>
</evidence>
<sequence length="84" mass="9555">MRKVKIITDSCADLSAEQLEKYDIDYARMSTIEDGKESPALLTWTPAEAHRLYETIRGGKRITTAQVSVEKFKSCLKNIWGFIS</sequence>
<accession>A0A810PS00</accession>
<dbReference type="SUPFAM" id="SSF82549">
    <property type="entry name" value="DAK1/DegV-like"/>
    <property type="match status" value="1"/>
</dbReference>